<dbReference type="RefSeq" id="WP_090311842.1">
    <property type="nucleotide sequence ID" value="NZ_FNZE01000010.1"/>
</dbReference>
<dbReference type="InterPro" id="IPR013097">
    <property type="entry name" value="Dabb"/>
</dbReference>
<dbReference type="STRING" id="915471.SAMN05216201_110163"/>
<dbReference type="PROSITE" id="PS51502">
    <property type="entry name" value="S_R_A_B_BARREL"/>
    <property type="match status" value="1"/>
</dbReference>
<dbReference type="Pfam" id="PF07876">
    <property type="entry name" value="Dabb"/>
    <property type="match status" value="1"/>
</dbReference>
<evidence type="ECO:0000313" key="2">
    <source>
        <dbReference type="EMBL" id="SEJ54441.1"/>
    </source>
</evidence>
<dbReference type="AlphaFoldDB" id="A0A1H6ZM19"/>
<dbReference type="OrthoDB" id="7565202at2"/>
<protein>
    <submittedName>
        <fullName evidence="2">Stress responsive A/B Barrel Domain</fullName>
    </submittedName>
</protein>
<feature type="domain" description="Stress-response A/B barrel" evidence="1">
    <location>
        <begin position="90"/>
        <end position="182"/>
    </location>
</feature>
<proteinExistence type="predicted"/>
<gene>
    <name evidence="2" type="ORF">SAMN05216201_110163</name>
</gene>
<dbReference type="SUPFAM" id="SSF54909">
    <property type="entry name" value="Dimeric alpha+beta barrel"/>
    <property type="match status" value="1"/>
</dbReference>
<dbReference type="Gene3D" id="3.30.70.100">
    <property type="match status" value="1"/>
</dbReference>
<sequence>MTLETAQVYLTDPAGLARFAAALERWCRARPGSFGAGNLPGCWGAGQFSVELRGASAEGLEALPGVAHVDRLRHRPIGGGLREPELSGGILRTLLFKVRDGVADAQVAALERELLAMPDYMAGIRNWRLGRVVAGDHWTHVWQQEFADLGDLQGEYLLHPYHWGWVDRWFDPAFAEWTVESLCHAFCPLPASILATSR</sequence>
<dbReference type="SMART" id="SM00886">
    <property type="entry name" value="Dabb"/>
    <property type="match status" value="1"/>
</dbReference>
<accession>A0A1H6ZM19</accession>
<dbReference type="EMBL" id="FNZE01000010">
    <property type="protein sequence ID" value="SEJ54441.1"/>
    <property type="molecule type" value="Genomic_DNA"/>
</dbReference>
<name>A0A1H6ZM19_9PSED</name>
<reference evidence="3" key="1">
    <citation type="submission" date="2016-10" db="EMBL/GenBank/DDBJ databases">
        <authorList>
            <person name="Varghese N."/>
            <person name="Submissions S."/>
        </authorList>
    </citation>
    <scope>NUCLEOTIDE SEQUENCE [LARGE SCALE GENOMIC DNA]</scope>
    <source>
        <strain evidence="3">LMG 25967</strain>
    </source>
</reference>
<evidence type="ECO:0000313" key="3">
    <source>
        <dbReference type="Proteomes" id="UP000242930"/>
    </source>
</evidence>
<dbReference type="Proteomes" id="UP000242930">
    <property type="component" value="Unassembled WGS sequence"/>
</dbReference>
<dbReference type="InterPro" id="IPR011008">
    <property type="entry name" value="Dimeric_a/b-barrel"/>
</dbReference>
<evidence type="ECO:0000259" key="1">
    <source>
        <dbReference type="PROSITE" id="PS51502"/>
    </source>
</evidence>
<organism evidence="2 3">
    <name type="scientific">Pseudomonas linyingensis</name>
    <dbReference type="NCBI Taxonomy" id="915471"/>
    <lineage>
        <taxon>Bacteria</taxon>
        <taxon>Pseudomonadati</taxon>
        <taxon>Pseudomonadota</taxon>
        <taxon>Gammaproteobacteria</taxon>
        <taxon>Pseudomonadales</taxon>
        <taxon>Pseudomonadaceae</taxon>
        <taxon>Pseudomonas</taxon>
    </lineage>
</organism>
<keyword evidence="3" id="KW-1185">Reference proteome</keyword>